<organism evidence="3 4">
    <name type="scientific">Enterococcus thailandicus</name>
    <dbReference type="NCBI Taxonomy" id="417368"/>
    <lineage>
        <taxon>Bacteria</taxon>
        <taxon>Bacillati</taxon>
        <taxon>Bacillota</taxon>
        <taxon>Bacilli</taxon>
        <taxon>Lactobacillales</taxon>
        <taxon>Enterococcaceae</taxon>
        <taxon>Enterococcus</taxon>
    </lineage>
</organism>
<dbReference type="EMBL" id="BJUG01000011">
    <property type="protein sequence ID" value="GEK37766.1"/>
    <property type="molecule type" value="Genomic_DNA"/>
</dbReference>
<dbReference type="Proteomes" id="UP000078516">
    <property type="component" value="Unassembled WGS sequence"/>
</dbReference>
<feature type="transmembrane region" description="Helical" evidence="1">
    <location>
        <begin position="63"/>
        <end position="88"/>
    </location>
</feature>
<dbReference type="OrthoDB" id="2447941at2"/>
<keyword evidence="1" id="KW-0472">Membrane</keyword>
<feature type="transmembrane region" description="Helical" evidence="1">
    <location>
        <begin position="100"/>
        <end position="125"/>
    </location>
</feature>
<reference evidence="2 5" key="2">
    <citation type="submission" date="2019-07" db="EMBL/GenBank/DDBJ databases">
        <title>Whole genome shotgun sequence of Enterococcus thailandicus NBRC 101867.</title>
        <authorList>
            <person name="Hosoyama A."/>
            <person name="Uohara A."/>
            <person name="Ohji S."/>
            <person name="Ichikawa N."/>
        </authorList>
    </citation>
    <scope>NUCLEOTIDE SEQUENCE [LARGE SCALE GENOMIC DNA]</scope>
    <source>
        <strain evidence="2 5">NBRC 101867</strain>
    </source>
</reference>
<dbReference type="KEGG" id="eth:CK496_11230"/>
<dbReference type="AlphaFoldDB" id="A0A179ETU6"/>
<dbReference type="GO" id="GO:0016020">
    <property type="term" value="C:membrane"/>
    <property type="evidence" value="ECO:0007669"/>
    <property type="project" value="InterPro"/>
</dbReference>
<proteinExistence type="predicted"/>
<evidence type="ECO:0000313" key="2">
    <source>
        <dbReference type="EMBL" id="GEK37766.1"/>
    </source>
</evidence>
<feature type="transmembrane region" description="Helical" evidence="1">
    <location>
        <begin position="163"/>
        <end position="181"/>
    </location>
</feature>
<protein>
    <submittedName>
        <fullName evidence="2 3">ABC transporter</fullName>
    </submittedName>
</protein>
<dbReference type="EMBL" id="LWMN01000011">
    <property type="protein sequence ID" value="OAQ56223.1"/>
    <property type="molecule type" value="Genomic_DNA"/>
</dbReference>
<feature type="transmembrane region" description="Helical" evidence="1">
    <location>
        <begin position="350"/>
        <end position="370"/>
    </location>
</feature>
<evidence type="ECO:0000256" key="1">
    <source>
        <dbReference type="SAM" id="Phobius"/>
    </source>
</evidence>
<feature type="transmembrane region" description="Helical" evidence="1">
    <location>
        <begin position="131"/>
        <end position="151"/>
    </location>
</feature>
<comment type="caution">
    <text evidence="3">The sequence shown here is derived from an EMBL/GenBank/DDBJ whole genome shotgun (WGS) entry which is preliminary data.</text>
</comment>
<feature type="transmembrane region" description="Helical" evidence="1">
    <location>
        <begin position="21"/>
        <end position="43"/>
    </location>
</feature>
<accession>A0A179ETU6</accession>
<dbReference type="RefSeq" id="WP_067483088.1">
    <property type="nucleotide sequence ID" value="NZ_BJUG01000011.1"/>
</dbReference>
<feature type="transmembrane region" description="Helical" evidence="1">
    <location>
        <begin position="284"/>
        <end position="315"/>
    </location>
</feature>
<gene>
    <name evidence="3" type="ORF">A6E74_05750</name>
    <name evidence="2" type="ORF">ETH01_20530</name>
</gene>
<name>A0A179ETU6_ENTTH</name>
<evidence type="ECO:0000313" key="5">
    <source>
        <dbReference type="Proteomes" id="UP000321361"/>
    </source>
</evidence>
<sequence>MNDFFRKRLARHQKKMLKYMRYVFNDHFVLVCLFLVGGIGFYYSSWLKNLTPSFVFGGLIVSIFWLLSLAVGKIATFAEAADIVFLLPKEKAMRAYLSEAFRYSCVFPSVVLFLASGFAMPLIVVSTGQPFSMYLIYLVLLISLKTGHLQVKRAELFRFSSQVLRWFKMGWYVSAFAILLLTFYASIWLGLAGSLIQAGIYYWYLWRKNEVQLDWEKMIQMEESRLHQIYQFINLFTDVPEISAKVKRRRYLDPLLKKIKGDQSKTYLYLYARRFARGSDFSGLYLRLLLIGSLLIVGVTDLTFSLIIGALFLYLIGFQLLPLYSQFRYMVLVQLYPVKEAQKKTAIQQLLLGILVLAALIFGVIAAFVLSGIERWIPILVYLIFVFLFVKMYVPTRLKKLAE</sequence>
<dbReference type="GeneID" id="77488207"/>
<keyword evidence="1" id="KW-0812">Transmembrane</keyword>
<dbReference type="InterPro" id="IPR010288">
    <property type="entry name" value="EcsB_ABC"/>
</dbReference>
<evidence type="ECO:0000313" key="4">
    <source>
        <dbReference type="Proteomes" id="UP000078516"/>
    </source>
</evidence>
<evidence type="ECO:0000313" key="3">
    <source>
        <dbReference type="EMBL" id="OAQ56223.1"/>
    </source>
</evidence>
<dbReference type="PIRSF" id="PIRSF037259">
    <property type="entry name" value="EcsB_ABC"/>
    <property type="match status" value="1"/>
</dbReference>
<keyword evidence="1" id="KW-1133">Transmembrane helix</keyword>
<dbReference type="Pfam" id="PF05975">
    <property type="entry name" value="EcsB"/>
    <property type="match status" value="1"/>
</dbReference>
<reference evidence="3 4" key="1">
    <citation type="submission" date="2016-04" db="EMBL/GenBank/DDBJ databases">
        <title>Draft genome of an Enterococcus thailandicus strain isolated from bovine feces.</title>
        <authorList>
            <person name="Beukers A.G."/>
            <person name="Zaheer R."/>
            <person name="Goji N."/>
            <person name="Cook S.R."/>
            <person name="Amoako K."/>
            <person name="Chaves A.V."/>
            <person name="Ward M.P."/>
            <person name="Mcallister T.A."/>
        </authorList>
    </citation>
    <scope>NUCLEOTIDE SEQUENCE [LARGE SCALE GENOMIC DNA]</scope>
    <source>
        <strain evidence="3 4">F0711D 46</strain>
    </source>
</reference>
<keyword evidence="4" id="KW-1185">Reference proteome</keyword>
<dbReference type="Proteomes" id="UP000321361">
    <property type="component" value="Unassembled WGS sequence"/>
</dbReference>
<feature type="transmembrane region" description="Helical" evidence="1">
    <location>
        <begin position="376"/>
        <end position="394"/>
    </location>
</feature>